<protein>
    <submittedName>
        <fullName evidence="1">Uncharacterized protein</fullName>
    </submittedName>
</protein>
<sequence length="225" mass="24289">MCSILLSLLSQFLPRIAAINTRQTDRPPQQPYARYLDRAWRGHSRHLSPMYSCSSDRDRDRMGTGAAERCAVAFGAKYQPYDNTAATTKRAAAGQVVPPDSQQPQPLPRRPRRKHSASRRSSTTVVATDVSNFRAMVQELTGFPPAAIFRPLPRRAHAAAASHSLLAAALQGRSSDAAGTAGANGGPDLQASVQPLMTHPTPGVFVGLDDLGSPEFDGWPDLSFE</sequence>
<evidence type="ECO:0000313" key="1">
    <source>
        <dbReference type="EnsemblPlants" id="AVESA.00010b.r2.6CG1093660.1.CDS.1"/>
    </source>
</evidence>
<keyword evidence="2" id="KW-1185">Reference proteome</keyword>
<proteinExistence type="predicted"/>
<reference evidence="1" key="2">
    <citation type="submission" date="2025-09" db="UniProtKB">
        <authorList>
            <consortium name="EnsemblPlants"/>
        </authorList>
    </citation>
    <scope>IDENTIFICATION</scope>
</reference>
<accession>A0ACD5Z3Y4</accession>
<dbReference type="Proteomes" id="UP001732700">
    <property type="component" value="Chromosome 6C"/>
</dbReference>
<reference evidence="1" key="1">
    <citation type="submission" date="2021-05" db="EMBL/GenBank/DDBJ databases">
        <authorList>
            <person name="Scholz U."/>
            <person name="Mascher M."/>
            <person name="Fiebig A."/>
        </authorList>
    </citation>
    <scope>NUCLEOTIDE SEQUENCE [LARGE SCALE GENOMIC DNA]</scope>
</reference>
<evidence type="ECO:0000313" key="2">
    <source>
        <dbReference type="Proteomes" id="UP001732700"/>
    </source>
</evidence>
<organism evidence="1 2">
    <name type="scientific">Avena sativa</name>
    <name type="common">Oat</name>
    <dbReference type="NCBI Taxonomy" id="4498"/>
    <lineage>
        <taxon>Eukaryota</taxon>
        <taxon>Viridiplantae</taxon>
        <taxon>Streptophyta</taxon>
        <taxon>Embryophyta</taxon>
        <taxon>Tracheophyta</taxon>
        <taxon>Spermatophyta</taxon>
        <taxon>Magnoliopsida</taxon>
        <taxon>Liliopsida</taxon>
        <taxon>Poales</taxon>
        <taxon>Poaceae</taxon>
        <taxon>BOP clade</taxon>
        <taxon>Pooideae</taxon>
        <taxon>Poodae</taxon>
        <taxon>Poeae</taxon>
        <taxon>Poeae Chloroplast Group 1 (Aveneae type)</taxon>
        <taxon>Aveninae</taxon>
        <taxon>Avena</taxon>
    </lineage>
</organism>
<dbReference type="EnsemblPlants" id="AVESA.00010b.r2.6CG1093660.1">
    <property type="protein sequence ID" value="AVESA.00010b.r2.6CG1093660.1.CDS.1"/>
    <property type="gene ID" value="AVESA.00010b.r2.6CG1093660"/>
</dbReference>
<name>A0ACD5Z3Y4_AVESA</name>